<sequence>MLSCMTVSDSIWLRSDTGRPGPRPAYTLDQLADACVRIADEDGIRALSMRRLADTLGTAPASLYRYVSGKTDLVDLMVDRAGAEYRFAPLTGDVRADVLDIAEQSRAIHRRHPWLSQVTASTLGPNSMRYLDHLVGALAPAGLDPTATMTGVALLSGWVTNFAAQEAAGMSAGAAGGGAAHIAAMLEHGDYPHLTALMTGAAAGGSAGDVADADSRSGADDGSDANDRAFRAGIDALLFGIAPTR</sequence>
<accession>A0ABY1MDG8</accession>
<evidence type="ECO:0000313" key="6">
    <source>
        <dbReference type="EMBL" id="SMG47851.1"/>
    </source>
</evidence>
<dbReference type="Gene3D" id="1.10.357.10">
    <property type="entry name" value="Tetracycline Repressor, domain 2"/>
    <property type="match status" value="1"/>
</dbReference>
<name>A0ABY1MDG8_RHORH</name>
<keyword evidence="3" id="KW-0804">Transcription</keyword>
<evidence type="ECO:0000313" key="7">
    <source>
        <dbReference type="Proteomes" id="UP000193566"/>
    </source>
</evidence>
<dbReference type="InterPro" id="IPR004111">
    <property type="entry name" value="Repressor_TetR_C"/>
</dbReference>
<gene>
    <name evidence="6" type="ORF">SAMN02745947_03464</name>
</gene>
<evidence type="ECO:0000256" key="1">
    <source>
        <dbReference type="ARBA" id="ARBA00023015"/>
    </source>
</evidence>
<dbReference type="Gene3D" id="1.10.10.60">
    <property type="entry name" value="Homeodomain-like"/>
    <property type="match status" value="1"/>
</dbReference>
<organism evidence="6 7">
    <name type="scientific">Rhodococcus rhodochrous J3</name>
    <dbReference type="NCBI Taxonomy" id="903528"/>
    <lineage>
        <taxon>Bacteria</taxon>
        <taxon>Bacillati</taxon>
        <taxon>Actinomycetota</taxon>
        <taxon>Actinomycetes</taxon>
        <taxon>Mycobacteriales</taxon>
        <taxon>Nocardiaceae</taxon>
        <taxon>Rhodococcus</taxon>
    </lineage>
</organism>
<comment type="caution">
    <text evidence="6">The sequence shown here is derived from an EMBL/GenBank/DDBJ whole genome shotgun (WGS) entry which is preliminary data.</text>
</comment>
<dbReference type="PANTHER" id="PTHR30055:SF151">
    <property type="entry name" value="TRANSCRIPTIONAL REGULATORY PROTEIN"/>
    <property type="match status" value="1"/>
</dbReference>
<dbReference type="InterPro" id="IPR001647">
    <property type="entry name" value="HTH_TetR"/>
</dbReference>
<dbReference type="InterPro" id="IPR036271">
    <property type="entry name" value="Tet_transcr_reg_TetR-rel_C_sf"/>
</dbReference>
<dbReference type="PANTHER" id="PTHR30055">
    <property type="entry name" value="HTH-TYPE TRANSCRIPTIONAL REGULATOR RUTR"/>
    <property type="match status" value="1"/>
</dbReference>
<keyword evidence="1" id="KW-0805">Transcription regulation</keyword>
<dbReference type="Pfam" id="PF00440">
    <property type="entry name" value="TetR_N"/>
    <property type="match status" value="1"/>
</dbReference>
<evidence type="ECO:0000256" key="3">
    <source>
        <dbReference type="ARBA" id="ARBA00023163"/>
    </source>
</evidence>
<dbReference type="PROSITE" id="PS50977">
    <property type="entry name" value="HTH_TETR_2"/>
    <property type="match status" value="1"/>
</dbReference>
<dbReference type="InterPro" id="IPR009057">
    <property type="entry name" value="Homeodomain-like_sf"/>
</dbReference>
<protein>
    <submittedName>
        <fullName evidence="6">Transcriptional regulator, TetR family</fullName>
    </submittedName>
</protein>
<keyword evidence="7" id="KW-1185">Reference proteome</keyword>
<keyword evidence="2 4" id="KW-0238">DNA-binding</keyword>
<feature type="DNA-binding region" description="H-T-H motif" evidence="4">
    <location>
        <begin position="48"/>
        <end position="67"/>
    </location>
</feature>
<dbReference type="EMBL" id="FXAV01000009">
    <property type="protein sequence ID" value="SMG47851.1"/>
    <property type="molecule type" value="Genomic_DNA"/>
</dbReference>
<dbReference type="InterPro" id="IPR050109">
    <property type="entry name" value="HTH-type_TetR-like_transc_reg"/>
</dbReference>
<feature type="domain" description="HTH tetR-type" evidence="5">
    <location>
        <begin position="25"/>
        <end position="85"/>
    </location>
</feature>
<dbReference type="SUPFAM" id="SSF46689">
    <property type="entry name" value="Homeodomain-like"/>
    <property type="match status" value="1"/>
</dbReference>
<evidence type="ECO:0000259" key="5">
    <source>
        <dbReference type="PROSITE" id="PS50977"/>
    </source>
</evidence>
<reference evidence="6 7" key="1">
    <citation type="submission" date="2017-04" db="EMBL/GenBank/DDBJ databases">
        <authorList>
            <person name="Varghese N."/>
            <person name="Submissions S."/>
        </authorList>
    </citation>
    <scope>NUCLEOTIDE SEQUENCE [LARGE SCALE GENOMIC DNA]</scope>
    <source>
        <strain evidence="6 7">J3</strain>
    </source>
</reference>
<evidence type="ECO:0000256" key="2">
    <source>
        <dbReference type="ARBA" id="ARBA00023125"/>
    </source>
</evidence>
<dbReference type="Proteomes" id="UP000193566">
    <property type="component" value="Unassembled WGS sequence"/>
</dbReference>
<proteinExistence type="predicted"/>
<evidence type="ECO:0000256" key="4">
    <source>
        <dbReference type="PROSITE-ProRule" id="PRU00335"/>
    </source>
</evidence>
<dbReference type="SUPFAM" id="SSF48498">
    <property type="entry name" value="Tetracyclin repressor-like, C-terminal domain"/>
    <property type="match status" value="1"/>
</dbReference>
<dbReference type="Pfam" id="PF02909">
    <property type="entry name" value="TetR_C_1"/>
    <property type="match status" value="1"/>
</dbReference>